<dbReference type="Proteomes" id="UP000694620">
    <property type="component" value="Chromosome 8"/>
</dbReference>
<dbReference type="GO" id="GO:0010629">
    <property type="term" value="P:negative regulation of gene expression"/>
    <property type="evidence" value="ECO:0007669"/>
    <property type="project" value="TreeGrafter"/>
</dbReference>
<dbReference type="GO" id="GO:0003723">
    <property type="term" value="F:RNA binding"/>
    <property type="evidence" value="ECO:0007669"/>
    <property type="project" value="UniProtKB-UniRule"/>
</dbReference>
<gene>
    <name evidence="14" type="primary">LOC114655513</name>
</gene>
<dbReference type="Pfam" id="PF23084">
    <property type="entry name" value="KH_PARP14_1"/>
    <property type="match status" value="1"/>
</dbReference>
<protein>
    <recommendedName>
        <fullName evidence="8">Poly [ADP-ribose] polymerase</fullName>
        <shortName evidence="8">PARP</shortName>
        <ecNumber evidence="8">2.4.2.-</ecNumber>
    </recommendedName>
</protein>
<dbReference type="CDD" id="cd02903">
    <property type="entry name" value="Macro_BAL-like"/>
    <property type="match status" value="2"/>
</dbReference>
<dbReference type="Ensembl" id="ENSECRT00000009824.1">
    <property type="protein sequence ID" value="ENSECRP00000009661.1"/>
    <property type="gene ID" value="ENSECRG00000006475.1"/>
</dbReference>
<dbReference type="Pfam" id="PF23252">
    <property type="entry name" value="KH_PARP14_5"/>
    <property type="match status" value="1"/>
</dbReference>
<proteinExistence type="inferred from homology"/>
<dbReference type="Pfam" id="PF23085">
    <property type="entry name" value="RRM_PARP14_3"/>
    <property type="match status" value="1"/>
</dbReference>
<dbReference type="InterPro" id="IPR000504">
    <property type="entry name" value="RRM_dom"/>
</dbReference>
<reference evidence="14" key="3">
    <citation type="submission" date="2025-09" db="UniProtKB">
        <authorList>
            <consortium name="Ensembl"/>
        </authorList>
    </citation>
    <scope>IDENTIFICATION</scope>
</reference>
<feature type="domain" description="Macro" evidence="13">
    <location>
        <begin position="785"/>
        <end position="970"/>
    </location>
</feature>
<feature type="domain" description="RRM" evidence="10">
    <location>
        <begin position="223"/>
        <end position="307"/>
    </location>
</feature>
<keyword evidence="2 8" id="KW-0328">Glycosyltransferase</keyword>
<dbReference type="Pfam" id="PF01661">
    <property type="entry name" value="Macro"/>
    <property type="match status" value="3"/>
</dbReference>
<dbReference type="InterPro" id="IPR012677">
    <property type="entry name" value="Nucleotide-bd_a/b_plait_sf"/>
</dbReference>
<dbReference type="InterPro" id="IPR057046">
    <property type="entry name" value="PARP14_KH_4"/>
</dbReference>
<evidence type="ECO:0000256" key="3">
    <source>
        <dbReference type="ARBA" id="ARBA00022679"/>
    </source>
</evidence>
<dbReference type="PROSITE" id="PS50102">
    <property type="entry name" value="RRM"/>
    <property type="match status" value="1"/>
</dbReference>
<evidence type="ECO:0000256" key="7">
    <source>
        <dbReference type="PROSITE-ProRule" id="PRU00176"/>
    </source>
</evidence>
<reference evidence="14" key="1">
    <citation type="submission" date="2021-06" db="EMBL/GenBank/DDBJ databases">
        <authorList>
            <consortium name="Wellcome Sanger Institute Data Sharing"/>
        </authorList>
    </citation>
    <scope>NUCLEOTIDE SEQUENCE [LARGE SCALE GENOMIC DNA]</scope>
</reference>
<dbReference type="PANTHER" id="PTHR14453">
    <property type="entry name" value="PARP/ZINC FINGER CCCH TYPE DOMAIN CONTAINING PROTEIN"/>
    <property type="match status" value="1"/>
</dbReference>
<dbReference type="PROSITE" id="PS51059">
    <property type="entry name" value="PARP_CATALYTIC"/>
    <property type="match status" value="1"/>
</dbReference>
<dbReference type="Gene3D" id="3.40.220.10">
    <property type="entry name" value="Leucine Aminopeptidase, subunit E, domain 1"/>
    <property type="match status" value="3"/>
</dbReference>
<feature type="domain" description="PARP catalytic" evidence="12">
    <location>
        <begin position="1609"/>
        <end position="1805"/>
    </location>
</feature>
<feature type="domain" description="Macro" evidence="13">
    <location>
        <begin position="994"/>
        <end position="1178"/>
    </location>
</feature>
<dbReference type="Gene3D" id="3.30.720.50">
    <property type="match status" value="1"/>
</dbReference>
<dbReference type="PROSITE" id="PS50918">
    <property type="entry name" value="WWE"/>
    <property type="match status" value="1"/>
</dbReference>
<name>A0A8C4S0Z3_ERPCA</name>
<evidence type="ECO:0000256" key="1">
    <source>
        <dbReference type="ARBA" id="ARBA00004123"/>
    </source>
</evidence>
<dbReference type="SUPFAM" id="SSF52949">
    <property type="entry name" value="Macro domain-like"/>
    <property type="match status" value="3"/>
</dbReference>
<dbReference type="SUPFAM" id="SSF56399">
    <property type="entry name" value="ADP-ribosylation"/>
    <property type="match status" value="1"/>
</dbReference>
<feature type="domain" description="Macro" evidence="13">
    <location>
        <begin position="1213"/>
        <end position="1388"/>
    </location>
</feature>
<evidence type="ECO:0000256" key="8">
    <source>
        <dbReference type="RuleBase" id="RU362114"/>
    </source>
</evidence>
<keyword evidence="5" id="KW-0539">Nucleus</keyword>
<reference evidence="14" key="2">
    <citation type="submission" date="2025-08" db="UniProtKB">
        <authorList>
            <consortium name="Ensembl"/>
        </authorList>
    </citation>
    <scope>IDENTIFICATION</scope>
</reference>
<dbReference type="GO" id="GO:0003714">
    <property type="term" value="F:transcription corepressor activity"/>
    <property type="evidence" value="ECO:0007669"/>
    <property type="project" value="TreeGrafter"/>
</dbReference>
<dbReference type="CDD" id="cd01439">
    <property type="entry name" value="TCCD_inducible_PARP_like"/>
    <property type="match status" value="1"/>
</dbReference>
<dbReference type="Pfam" id="PF22005">
    <property type="entry name" value="WWE_1"/>
    <property type="match status" value="1"/>
</dbReference>
<dbReference type="InterPro" id="IPR002589">
    <property type="entry name" value="Macro_dom"/>
</dbReference>
<feature type="region of interest" description="Disordered" evidence="9">
    <location>
        <begin position="1192"/>
        <end position="1211"/>
    </location>
</feature>
<dbReference type="Pfam" id="PF23254">
    <property type="entry name" value="KH_PARP14_8"/>
    <property type="match status" value="1"/>
</dbReference>
<dbReference type="Gene3D" id="3.30.70.330">
    <property type="match status" value="2"/>
</dbReference>
<dbReference type="InterPro" id="IPR057048">
    <property type="entry name" value="PARP14_KH_6"/>
</dbReference>
<evidence type="ECO:0000259" key="10">
    <source>
        <dbReference type="PROSITE" id="PS50102"/>
    </source>
</evidence>
<dbReference type="CDD" id="cd02907">
    <property type="entry name" value="Macro_Af1521_BAL-like"/>
    <property type="match status" value="1"/>
</dbReference>
<evidence type="ECO:0000256" key="9">
    <source>
        <dbReference type="SAM" id="MobiDB-lite"/>
    </source>
</evidence>
<keyword evidence="4 8" id="KW-0520">NAD</keyword>
<evidence type="ECO:0000259" key="13">
    <source>
        <dbReference type="PROSITE" id="PS51154"/>
    </source>
</evidence>
<dbReference type="InterPro" id="IPR057047">
    <property type="entry name" value="PARP14_KH_5"/>
</dbReference>
<organism evidence="14 15">
    <name type="scientific">Erpetoichthys calabaricus</name>
    <name type="common">Rope fish</name>
    <name type="synonym">Calamoichthys calabaricus</name>
    <dbReference type="NCBI Taxonomy" id="27687"/>
    <lineage>
        <taxon>Eukaryota</taxon>
        <taxon>Metazoa</taxon>
        <taxon>Chordata</taxon>
        <taxon>Craniata</taxon>
        <taxon>Vertebrata</taxon>
        <taxon>Euteleostomi</taxon>
        <taxon>Actinopterygii</taxon>
        <taxon>Polypteriformes</taxon>
        <taxon>Polypteridae</taxon>
        <taxon>Erpetoichthys</taxon>
    </lineage>
</organism>
<dbReference type="GO" id="GO:0003950">
    <property type="term" value="F:NAD+ poly-ADP-ribosyltransferase activity"/>
    <property type="evidence" value="ECO:0007669"/>
    <property type="project" value="UniProtKB-UniRule"/>
</dbReference>
<dbReference type="GO" id="GO:0070212">
    <property type="term" value="P:protein poly-ADP-ribosylation"/>
    <property type="evidence" value="ECO:0007669"/>
    <property type="project" value="TreeGrafter"/>
</dbReference>
<dbReference type="InterPro" id="IPR057043">
    <property type="entry name" value="PARP14_KH_2"/>
</dbReference>
<dbReference type="Pfam" id="PF23248">
    <property type="entry name" value="KH_PARP14_2"/>
    <property type="match status" value="1"/>
</dbReference>
<dbReference type="InterPro" id="IPR037197">
    <property type="entry name" value="WWE_dom_sf"/>
</dbReference>
<dbReference type="FunFam" id="3.90.228.10:FF:000008">
    <property type="entry name" value="Poly [ADP-ribose] polymerase"/>
    <property type="match status" value="1"/>
</dbReference>
<dbReference type="SUPFAM" id="SSF54928">
    <property type="entry name" value="RNA-binding domain, RBD"/>
    <property type="match status" value="1"/>
</dbReference>
<dbReference type="SMART" id="SM00506">
    <property type="entry name" value="A1pp"/>
    <property type="match status" value="3"/>
</dbReference>
<keyword evidence="7" id="KW-0694">RNA-binding</keyword>
<sequence length="1805" mass="201859">MADDYPFALFVEGNFGGENSSHISNKLQIYFQSKKRASGGDCFIEYKVGEDYAVVRFKSEQIRQQVLQKENHVLIKGDESLTLTVRLPEDPESTSSDSEIKARLPKKALDAKCVDEENNVVQEASPFLKKFKKDEDEEIPQSTLIFVENIPTNKSTELLEMLVENISGLSLEKGDFSIEFVALGNAVVSFNNRTDAENFLARCINNRTFKQNGMHARCLDVTKSIIIENLPSTANDNCLYLYFERYGTIQDLSLTEGNAVITFVNHNVFQTVLKKTHRIFETEFKVYPYYYCMSTALYGKDGPQLKMPEPILININYYIWQLLKVKGQYIKDISFKMNQHFCHLTWPELSETYPAVTITPTEDLMKQKPLKKYINEWKNEAQLAFSDVLSMYKSSEFNFVPSVLIEAKQEMENVVGNRVYMLLSVNVGRVVIVGPQKDVDVMHPQVKDVYDRTAKKIERDQKTISEEITVSSPIYSILKRVGFEHNAIKEYPMLKLTYNSDQGRLVLTGLAEEVYSVKSQFLQGLVDLKRKQIKLDSHLIRFLASVDNEDVSSRIFASKQINAIYEIEKNVNNELTLTVCKNTNLDEAEKQMTKILGVCYIELRDHKVTEKQEWLQLLKHLEKTINSAQQRMIIFPQKAQIVVSGFQETVSTVCEQLSAFINTNTIICEKICINSAATVKFLKERKNGFLEKMGNDVKIEFSTLKSQPGVTLKGPRLQVLETKQLLEKEIQTLYADIYRINKPGAKKMCKMQEEFYCSFAKEKFSCIVMLQDGEFEAEVWNRTDQIFCQVLLSGGQEVAVYKADMCSFPTDVVVNTSNEDLKHIGGLAAALLQAAGPELQVLCDKYTQKNGKVKPGDVVKTAAGNLPCKYVLHAVGPRWHSKSESEPVLKNVVMKTLKSAEDLGCKSIAIPAISSKIFGYPMDLCAETIVNSIREYYKNSHEGSSLRKVNLVDNDDVTVQAISEAVQRIFANEKVTLKAPQVKAACKSMMVMKKGMDSFQTQEGVTIRLEKGNIQDASTDVIVNTIPSNLNLNSGAVSKAILEAAGSELQALINGEAQNSAVAAGSVLSTQGCNLKCSFVLHAVAPHWSSGSESATQLLKQVIWNCLRETEKLQKRSIAFPAIGTGNLGFPKVLVASLMFDEVVSFSSKEKPKNLKEIVFLLHPSDAQTVQAFFEQFKVKCTGSSLEENPVVTTSSMMSPEKGTGSGKISSPNKDVYEMSVGGVRLCIGPGDIIKEKTDVIVNSTNENFTLKIGVSKAILDAAGQEVEIECAQLAAQPHNGLIMTKAGNLANKSIIHIVGTTNPQEIKKVVRTILDQCEQSKFSSVAFPALGTGQGKVDPSAVADAMIDAVVEFANQKKKGLTVNEVKIVIFQSQMVTEFHKSMQRSGNRSTAKEESLLSRIQKIAFNSPCKKETPKEEISFNEVEPEPAVFQLCGESKQCVEKTKSWIESRVDQELYEKIIEDVIISKFGESEFEQLRRLQKELEISLKVKCDGTKATITMAGHSKDVLTALTKIQDVMNKIRSMEQLKWEAELTSNLVEWQYENQGQFIPFDSMTNRSLEQALVYNETKIKVNLLQQEFSVSLPDGPAINSKGVQVKIRRVDRIKGTILPNNWEDMTGITGVVCVKLESKLKEYRTVEALFRKTCNNKILKIERIQNPCLWNNYQIRKKAFDEKNVGVANEKLLFHGTSAPTIQTINNHGFNRSFAGKNAAAFGNGTYFAVNASYSASSTYSVPDASGNKHMYLCRVLTGVFTNGHGGIVVPPSKSNDPSDLYDSVTDNVAQPGMFVIFHDVQAYPEYLITFK</sequence>
<evidence type="ECO:0000256" key="4">
    <source>
        <dbReference type="ARBA" id="ARBA00023027"/>
    </source>
</evidence>
<dbReference type="GeneTree" id="ENSGT00940000154311"/>
<dbReference type="InterPro" id="IPR054596">
    <property type="entry name" value="PARP14_WWE"/>
</dbReference>
<comment type="subcellular location">
    <subcellularLocation>
        <location evidence="1">Nucleus</location>
    </subcellularLocation>
</comment>
<keyword evidence="3 8" id="KW-0808">Transferase</keyword>
<dbReference type="Pfam" id="PF00644">
    <property type="entry name" value="PARP"/>
    <property type="match status" value="1"/>
</dbReference>
<dbReference type="Pfam" id="PF23249">
    <property type="entry name" value="KH_PARP14_3"/>
    <property type="match status" value="1"/>
</dbReference>
<dbReference type="PANTHER" id="PTHR14453:SF89">
    <property type="entry name" value="PROTEIN MONO-ADP-RIBOSYLTRANSFERASE PARP14"/>
    <property type="match status" value="1"/>
</dbReference>
<dbReference type="SUPFAM" id="SSF117839">
    <property type="entry name" value="WWE domain"/>
    <property type="match status" value="1"/>
</dbReference>
<evidence type="ECO:0000259" key="12">
    <source>
        <dbReference type="PROSITE" id="PS51059"/>
    </source>
</evidence>
<evidence type="ECO:0000256" key="2">
    <source>
        <dbReference type="ARBA" id="ARBA00022676"/>
    </source>
</evidence>
<dbReference type="Pfam" id="PF23253">
    <property type="entry name" value="KH_PARP14_6"/>
    <property type="match status" value="1"/>
</dbReference>
<dbReference type="Pfam" id="PF23245">
    <property type="entry name" value="RRM_PARP14_2"/>
    <property type="match status" value="1"/>
</dbReference>
<evidence type="ECO:0000256" key="5">
    <source>
        <dbReference type="ARBA" id="ARBA00023242"/>
    </source>
</evidence>
<dbReference type="InterPro" id="IPR012317">
    <property type="entry name" value="Poly(ADP-ribose)pol_cat_dom"/>
</dbReference>
<dbReference type="Gene3D" id="3.90.228.10">
    <property type="match status" value="1"/>
</dbReference>
<dbReference type="InterPro" id="IPR057045">
    <property type="entry name" value="PARP14_KH_3"/>
</dbReference>
<dbReference type="InterPro" id="IPR057050">
    <property type="entry name" value="RRM_PARP14_2"/>
</dbReference>
<dbReference type="InterPro" id="IPR035979">
    <property type="entry name" value="RBD_domain_sf"/>
</dbReference>
<evidence type="ECO:0000313" key="14">
    <source>
        <dbReference type="Ensembl" id="ENSECRP00000009661.1"/>
    </source>
</evidence>
<dbReference type="GO" id="GO:1990404">
    <property type="term" value="F:NAD+-protein mono-ADP-ribosyltransferase activity"/>
    <property type="evidence" value="ECO:0007669"/>
    <property type="project" value="TreeGrafter"/>
</dbReference>
<dbReference type="GO" id="GO:0005634">
    <property type="term" value="C:nucleus"/>
    <property type="evidence" value="ECO:0007669"/>
    <property type="project" value="UniProtKB-SubCell"/>
</dbReference>
<dbReference type="Pfam" id="PF23222">
    <property type="entry name" value="RRM_PARP14_1"/>
    <property type="match status" value="1"/>
</dbReference>
<dbReference type="Pfam" id="PF23251">
    <property type="entry name" value="KH_PARP14_4"/>
    <property type="match status" value="1"/>
</dbReference>
<keyword evidence="15" id="KW-1185">Reference proteome</keyword>
<evidence type="ECO:0000256" key="6">
    <source>
        <dbReference type="ARBA" id="ARBA00024347"/>
    </source>
</evidence>
<accession>A0A8C4S0Z3</accession>
<dbReference type="InterPro" id="IPR043472">
    <property type="entry name" value="Macro_dom-like"/>
</dbReference>
<dbReference type="GO" id="GO:0005737">
    <property type="term" value="C:cytoplasm"/>
    <property type="evidence" value="ECO:0007669"/>
    <property type="project" value="TreeGrafter"/>
</dbReference>
<evidence type="ECO:0000313" key="15">
    <source>
        <dbReference type="Proteomes" id="UP000694620"/>
    </source>
</evidence>
<dbReference type="PROSITE" id="PS51154">
    <property type="entry name" value="MACRO"/>
    <property type="match status" value="3"/>
</dbReference>
<dbReference type="EC" id="2.4.2.-" evidence="8"/>
<comment type="similarity">
    <text evidence="6">Belongs to the ARTD/PARP family.</text>
</comment>
<dbReference type="InterPro" id="IPR004170">
    <property type="entry name" value="WWE_dom"/>
</dbReference>
<dbReference type="InterPro" id="IPR057051">
    <property type="entry name" value="PARP14_RPM_1"/>
</dbReference>
<dbReference type="InterPro" id="IPR057049">
    <property type="entry name" value="PARP14_KH_8"/>
</dbReference>
<dbReference type="InterPro" id="IPR052056">
    <property type="entry name" value="Mono-ARTD/PARP"/>
</dbReference>
<feature type="domain" description="WWE" evidence="11">
    <location>
        <begin position="1528"/>
        <end position="1605"/>
    </location>
</feature>
<dbReference type="InterPro" id="IPR057044">
    <property type="entry name" value="PARP14_KH_1"/>
</dbReference>
<evidence type="ECO:0000259" key="11">
    <source>
        <dbReference type="PROSITE" id="PS50918"/>
    </source>
</evidence>